<accession>A0A3D9SKL0</accession>
<reference evidence="1 2" key="1">
    <citation type="submission" date="2018-08" db="EMBL/GenBank/DDBJ databases">
        <title>Sequencing the genomes of 1000 actinobacteria strains.</title>
        <authorList>
            <person name="Klenk H.-P."/>
        </authorList>
    </citation>
    <scope>NUCLEOTIDE SEQUENCE [LARGE SCALE GENOMIC DNA]</scope>
    <source>
        <strain evidence="1 2">DSM 43927</strain>
    </source>
</reference>
<name>A0A3D9SKL0_9ACTN</name>
<organism evidence="1 2">
    <name type="scientific">Thermomonospora umbrina</name>
    <dbReference type="NCBI Taxonomy" id="111806"/>
    <lineage>
        <taxon>Bacteria</taxon>
        <taxon>Bacillati</taxon>
        <taxon>Actinomycetota</taxon>
        <taxon>Actinomycetes</taxon>
        <taxon>Streptosporangiales</taxon>
        <taxon>Thermomonosporaceae</taxon>
        <taxon>Thermomonospora</taxon>
    </lineage>
</organism>
<sequence length="34" mass="3427">MYGDSQPVAKAITYTNTGTTPAALGAPGARMASR</sequence>
<evidence type="ECO:0000313" key="1">
    <source>
        <dbReference type="EMBL" id="REE96418.1"/>
    </source>
</evidence>
<dbReference type="AlphaFoldDB" id="A0A3D9SKL0"/>
<proteinExistence type="predicted"/>
<protein>
    <submittedName>
        <fullName evidence="1">Uncharacterized protein</fullName>
    </submittedName>
</protein>
<dbReference type="Proteomes" id="UP000256661">
    <property type="component" value="Unassembled WGS sequence"/>
</dbReference>
<comment type="caution">
    <text evidence="1">The sequence shown here is derived from an EMBL/GenBank/DDBJ whole genome shotgun (WGS) entry which is preliminary data.</text>
</comment>
<evidence type="ECO:0000313" key="2">
    <source>
        <dbReference type="Proteomes" id="UP000256661"/>
    </source>
</evidence>
<dbReference type="EMBL" id="QTTT01000001">
    <property type="protein sequence ID" value="REE96418.1"/>
    <property type="molecule type" value="Genomic_DNA"/>
</dbReference>
<keyword evidence="2" id="KW-1185">Reference proteome</keyword>
<gene>
    <name evidence="1" type="ORF">DFJ69_1854</name>
</gene>